<evidence type="ECO:0000313" key="2">
    <source>
        <dbReference type="Proteomes" id="UP001209654"/>
    </source>
</evidence>
<comment type="caution">
    <text evidence="1">The sequence shown here is derived from an EMBL/GenBank/DDBJ whole genome shotgun (WGS) entry which is preliminary data.</text>
</comment>
<name>A0ABQ5MPB4_9MICC</name>
<sequence>MTTHGEHFAVFQKQLPGAIAPPLRIYRGQPGLLAEQLAEALDNPELLAGNWELVHTLARPAANADDAASQLRADATLRCEPGNEIDAGAWQILPLPDFRFA</sequence>
<dbReference type="RefSeq" id="WP_264793995.1">
    <property type="nucleotide sequence ID" value="NZ_BRVS01000001.1"/>
</dbReference>
<keyword evidence="2" id="KW-1185">Reference proteome</keyword>
<dbReference type="Proteomes" id="UP001209654">
    <property type="component" value="Unassembled WGS sequence"/>
</dbReference>
<accession>A0ABQ5MPB4</accession>
<proteinExistence type="predicted"/>
<gene>
    <name evidence="1" type="ORF">AHIS1636_02650</name>
</gene>
<reference evidence="1 2" key="1">
    <citation type="journal article" date="2023" name="Int. J. Syst. Evol. Microbiol.">
        <title>Arthrobacter mangrovi sp. nov., an actinobacterium isolated from the rhizosphere of a mangrove.</title>
        <authorList>
            <person name="Hamada M."/>
            <person name="Saitou S."/>
            <person name="Enomoto N."/>
            <person name="Nanri K."/>
            <person name="Hidaka K."/>
            <person name="Miura T."/>
            <person name="Tamura T."/>
        </authorList>
    </citation>
    <scope>NUCLEOTIDE SEQUENCE [LARGE SCALE GENOMIC DNA]</scope>
    <source>
        <strain evidence="1 2">NBRC 112813</strain>
    </source>
</reference>
<protein>
    <submittedName>
        <fullName evidence="1">Uncharacterized protein</fullName>
    </submittedName>
</protein>
<evidence type="ECO:0000313" key="1">
    <source>
        <dbReference type="EMBL" id="GLB65826.1"/>
    </source>
</evidence>
<organism evidence="1 2">
    <name type="scientific">Arthrobacter mangrovi</name>
    <dbReference type="NCBI Taxonomy" id="2966350"/>
    <lineage>
        <taxon>Bacteria</taxon>
        <taxon>Bacillati</taxon>
        <taxon>Actinomycetota</taxon>
        <taxon>Actinomycetes</taxon>
        <taxon>Micrococcales</taxon>
        <taxon>Micrococcaceae</taxon>
        <taxon>Arthrobacter</taxon>
    </lineage>
</organism>
<dbReference type="EMBL" id="BRVS01000001">
    <property type="protein sequence ID" value="GLB65826.1"/>
    <property type="molecule type" value="Genomic_DNA"/>
</dbReference>